<dbReference type="InterPro" id="IPR007353">
    <property type="entry name" value="DUF421"/>
</dbReference>
<dbReference type="PANTHER" id="PTHR34582">
    <property type="entry name" value="UPF0702 TRANSMEMBRANE PROTEIN YCAP"/>
    <property type="match status" value="1"/>
</dbReference>
<comment type="subcellular location">
    <subcellularLocation>
        <location evidence="1">Cell membrane</location>
        <topology evidence="1">Multi-pass membrane protein</topology>
    </subcellularLocation>
</comment>
<dbReference type="InterPro" id="IPR023090">
    <property type="entry name" value="UPF0702_alpha/beta_dom_sf"/>
</dbReference>
<feature type="domain" description="YetF C-terminal" evidence="8">
    <location>
        <begin position="79"/>
        <end position="211"/>
    </location>
</feature>
<evidence type="ECO:0000256" key="5">
    <source>
        <dbReference type="ARBA" id="ARBA00022989"/>
    </source>
</evidence>
<evidence type="ECO:0000313" key="9">
    <source>
        <dbReference type="EMBL" id="SBV99680.1"/>
    </source>
</evidence>
<name>A0A212JJU5_9FIRM</name>
<proteinExistence type="inferred from homology"/>
<feature type="transmembrane region" description="Helical" evidence="7">
    <location>
        <begin position="6"/>
        <end position="23"/>
    </location>
</feature>
<evidence type="ECO:0000256" key="4">
    <source>
        <dbReference type="ARBA" id="ARBA00022692"/>
    </source>
</evidence>
<evidence type="ECO:0000256" key="3">
    <source>
        <dbReference type="ARBA" id="ARBA00022475"/>
    </source>
</evidence>
<evidence type="ECO:0000259" key="8">
    <source>
        <dbReference type="Pfam" id="PF04239"/>
    </source>
</evidence>
<evidence type="ECO:0000256" key="7">
    <source>
        <dbReference type="SAM" id="Phobius"/>
    </source>
</evidence>
<dbReference type="GO" id="GO:0005886">
    <property type="term" value="C:plasma membrane"/>
    <property type="evidence" value="ECO:0007669"/>
    <property type="project" value="UniProtKB-SubCell"/>
</dbReference>
<keyword evidence="6 7" id="KW-0472">Membrane</keyword>
<dbReference type="EMBL" id="FLUN01000001">
    <property type="protein sequence ID" value="SBV99680.1"/>
    <property type="molecule type" value="Genomic_DNA"/>
</dbReference>
<feature type="transmembrane region" description="Helical" evidence="7">
    <location>
        <begin position="56"/>
        <end position="76"/>
    </location>
</feature>
<protein>
    <recommendedName>
        <fullName evidence="8">YetF C-terminal domain-containing protein</fullName>
    </recommendedName>
</protein>
<gene>
    <name evidence="9" type="ORF">KL86CLO1_11242</name>
</gene>
<accession>A0A212JJU5</accession>
<evidence type="ECO:0000256" key="1">
    <source>
        <dbReference type="ARBA" id="ARBA00004651"/>
    </source>
</evidence>
<sequence>MVIAFLRTIILYLLIIVGIRLMGKRQVGELEPSELVLSLIIADLAAVPMQDFGIPLLSGIIPILTLLCITMILSVLTMKSIKFRAIICGRPSIIVDNGKLRQLEMAKNRFTVDELIEELRMKGFTDISTVKYAILETNGRLSVLPYADQLPVTARQMAVASDELGLPVVIINDGRVLERNLKSRGLNGEWLEKRLVEHDVRSPQDVYLLTVDEQNRVYFVVKDVRAG</sequence>
<comment type="similarity">
    <text evidence="2">Belongs to the UPF0702 family.</text>
</comment>
<evidence type="ECO:0000256" key="2">
    <source>
        <dbReference type="ARBA" id="ARBA00006448"/>
    </source>
</evidence>
<keyword evidence="4 7" id="KW-0812">Transmembrane</keyword>
<dbReference type="AlphaFoldDB" id="A0A212JJU5"/>
<organism evidence="9">
    <name type="scientific">uncultured Eubacteriales bacterium</name>
    <dbReference type="NCBI Taxonomy" id="172733"/>
    <lineage>
        <taxon>Bacteria</taxon>
        <taxon>Bacillati</taxon>
        <taxon>Bacillota</taxon>
        <taxon>Clostridia</taxon>
        <taxon>Eubacteriales</taxon>
        <taxon>environmental samples</taxon>
    </lineage>
</organism>
<dbReference type="PANTHER" id="PTHR34582:SF6">
    <property type="entry name" value="UPF0702 TRANSMEMBRANE PROTEIN YCAP"/>
    <property type="match status" value="1"/>
</dbReference>
<evidence type="ECO:0000256" key="6">
    <source>
        <dbReference type="ARBA" id="ARBA00023136"/>
    </source>
</evidence>
<dbReference type="Pfam" id="PF04239">
    <property type="entry name" value="DUF421"/>
    <property type="match status" value="1"/>
</dbReference>
<dbReference type="Gene3D" id="3.30.240.20">
    <property type="entry name" value="bsu07140 like domains"/>
    <property type="match status" value="2"/>
</dbReference>
<keyword evidence="5 7" id="KW-1133">Transmembrane helix</keyword>
<reference evidence="9" key="1">
    <citation type="submission" date="2016-04" db="EMBL/GenBank/DDBJ databases">
        <authorList>
            <person name="Evans L.H."/>
            <person name="Alamgir A."/>
            <person name="Owens N."/>
            <person name="Weber N.D."/>
            <person name="Virtaneva K."/>
            <person name="Barbian K."/>
            <person name="Babar A."/>
            <person name="Rosenke K."/>
        </authorList>
    </citation>
    <scope>NUCLEOTIDE SEQUENCE</scope>
    <source>
        <strain evidence="9">86</strain>
    </source>
</reference>
<keyword evidence="3" id="KW-1003">Cell membrane</keyword>